<dbReference type="AlphaFoldDB" id="A0A0B1SN46"/>
<dbReference type="EMBL" id="KN567645">
    <property type="protein sequence ID" value="KHJ84605.1"/>
    <property type="molecule type" value="Genomic_DNA"/>
</dbReference>
<sequence>MSGLGALSPPSLRCSPSWKTARVHDRKVRPELRRMCRILPVNIQLQQNENEIGGLADGSDERIRKGDTISPKLFTTTLQYAVGDLNWEKFGICVTESESLLQICDSQMTLHSLKKSRKWQIPIKPED</sequence>
<accession>A0A0B1SN46</accession>
<gene>
    <name evidence="1" type="ORF">OESDEN_15679</name>
</gene>
<evidence type="ECO:0000313" key="2">
    <source>
        <dbReference type="Proteomes" id="UP000053660"/>
    </source>
</evidence>
<organism evidence="1 2">
    <name type="scientific">Oesophagostomum dentatum</name>
    <name type="common">Nodular worm</name>
    <dbReference type="NCBI Taxonomy" id="61180"/>
    <lineage>
        <taxon>Eukaryota</taxon>
        <taxon>Metazoa</taxon>
        <taxon>Ecdysozoa</taxon>
        <taxon>Nematoda</taxon>
        <taxon>Chromadorea</taxon>
        <taxon>Rhabditida</taxon>
        <taxon>Rhabditina</taxon>
        <taxon>Rhabditomorpha</taxon>
        <taxon>Strongyloidea</taxon>
        <taxon>Strongylidae</taxon>
        <taxon>Oesophagostomum</taxon>
    </lineage>
</organism>
<reference evidence="1 2" key="1">
    <citation type="submission" date="2014-03" db="EMBL/GenBank/DDBJ databases">
        <title>Draft genome of the hookworm Oesophagostomum dentatum.</title>
        <authorList>
            <person name="Mitreva M."/>
        </authorList>
    </citation>
    <scope>NUCLEOTIDE SEQUENCE [LARGE SCALE GENOMIC DNA]</scope>
    <source>
        <strain evidence="1 2">OD-Hann</strain>
    </source>
</reference>
<protein>
    <submittedName>
        <fullName evidence="1">Uncharacterized protein</fullName>
    </submittedName>
</protein>
<proteinExistence type="predicted"/>
<keyword evidence="2" id="KW-1185">Reference proteome</keyword>
<dbReference type="Proteomes" id="UP000053660">
    <property type="component" value="Unassembled WGS sequence"/>
</dbReference>
<name>A0A0B1SN46_OESDE</name>
<evidence type="ECO:0000313" key="1">
    <source>
        <dbReference type="EMBL" id="KHJ84605.1"/>
    </source>
</evidence>